<accession>A0A9W7E034</accession>
<reference evidence="2" key="1">
    <citation type="journal article" date="2023" name="Commun. Biol.">
        <title>Genome analysis of Parmales, the sister group of diatoms, reveals the evolutionary specialization of diatoms from phago-mixotrophs to photoautotrophs.</title>
        <authorList>
            <person name="Ban H."/>
            <person name="Sato S."/>
            <person name="Yoshikawa S."/>
            <person name="Yamada K."/>
            <person name="Nakamura Y."/>
            <person name="Ichinomiya M."/>
            <person name="Sato N."/>
            <person name="Blanc-Mathieu R."/>
            <person name="Endo H."/>
            <person name="Kuwata A."/>
            <person name="Ogata H."/>
        </authorList>
    </citation>
    <scope>NUCLEOTIDE SEQUENCE [LARGE SCALE GENOMIC DNA]</scope>
    <source>
        <strain evidence="2">NIES 3700</strain>
    </source>
</reference>
<comment type="caution">
    <text evidence="1">The sequence shown here is derived from an EMBL/GenBank/DDBJ whole genome shotgun (WGS) entry which is preliminary data.</text>
</comment>
<name>A0A9W7E034_9STRA</name>
<dbReference type="Proteomes" id="UP001165122">
    <property type="component" value="Unassembled WGS sequence"/>
</dbReference>
<protein>
    <submittedName>
        <fullName evidence="1">Uncharacterized protein</fullName>
    </submittedName>
</protein>
<proteinExistence type="predicted"/>
<dbReference type="EMBL" id="BRXW01000459">
    <property type="protein sequence ID" value="GMH57073.1"/>
    <property type="molecule type" value="Genomic_DNA"/>
</dbReference>
<sequence length="72" mass="8065">MAGSRRAINLAVKTQGINNILWKRFSEKFVIVTYHPLTTHPRVEDKDGDSVIRGSLQAVYHVTQLDDGATEV</sequence>
<evidence type="ECO:0000313" key="1">
    <source>
        <dbReference type="EMBL" id="GMH57073.1"/>
    </source>
</evidence>
<keyword evidence="2" id="KW-1185">Reference proteome</keyword>
<gene>
    <name evidence="1" type="ORF">TrLO_g11425</name>
</gene>
<organism evidence="1 2">
    <name type="scientific">Triparma laevis f. longispina</name>
    <dbReference type="NCBI Taxonomy" id="1714387"/>
    <lineage>
        <taxon>Eukaryota</taxon>
        <taxon>Sar</taxon>
        <taxon>Stramenopiles</taxon>
        <taxon>Ochrophyta</taxon>
        <taxon>Bolidophyceae</taxon>
        <taxon>Parmales</taxon>
        <taxon>Triparmaceae</taxon>
        <taxon>Triparma</taxon>
    </lineage>
</organism>
<evidence type="ECO:0000313" key="2">
    <source>
        <dbReference type="Proteomes" id="UP001165122"/>
    </source>
</evidence>
<dbReference type="AlphaFoldDB" id="A0A9W7E034"/>